<organism evidence="3 4">
    <name type="scientific">Isachenkonia alkalipeptolytica</name>
    <dbReference type="NCBI Taxonomy" id="2565777"/>
    <lineage>
        <taxon>Bacteria</taxon>
        <taxon>Bacillati</taxon>
        <taxon>Bacillota</taxon>
        <taxon>Clostridia</taxon>
        <taxon>Eubacteriales</taxon>
        <taxon>Clostridiaceae</taxon>
        <taxon>Isachenkonia</taxon>
    </lineage>
</organism>
<accession>A0AA44BEL3</accession>
<comment type="caution">
    <text evidence="3">The sequence shown here is derived from an EMBL/GenBank/DDBJ whole genome shotgun (WGS) entry which is preliminary data.</text>
</comment>
<sequence>MEINYQPYIPDQGTKSVEKRLQNVAAEDQQGEQEALKKATEDFEAIFLTMMFKNMRNTVPDGGLVEKSFGRGIYEEMQDEKMAEDISQNGGVGLAKELYQQLSQQHGYDDAAASVQETSPLEGDRKANKDQE</sequence>
<dbReference type="Proteomes" id="UP000449710">
    <property type="component" value="Unassembled WGS sequence"/>
</dbReference>
<dbReference type="Pfam" id="PF10135">
    <property type="entry name" value="Rod-binding"/>
    <property type="match status" value="1"/>
</dbReference>
<gene>
    <name evidence="3" type="ORF">ISALK_07375</name>
</gene>
<dbReference type="InterPro" id="IPR019301">
    <property type="entry name" value="Flagellar_prot_FlgJ_N"/>
</dbReference>
<evidence type="ECO:0000259" key="2">
    <source>
        <dbReference type="Pfam" id="PF10135"/>
    </source>
</evidence>
<proteinExistence type="predicted"/>
<feature type="region of interest" description="Disordered" evidence="1">
    <location>
        <begin position="103"/>
        <end position="132"/>
    </location>
</feature>
<keyword evidence="4" id="KW-1185">Reference proteome</keyword>
<reference evidence="3 4" key="1">
    <citation type="submission" date="2019-04" db="EMBL/GenBank/DDBJ databases">
        <title>Isachenkonia alkalipeptolytica gen. nov. sp. nov. a new anaerobic, alkiliphilic organothrophic bacterium capable to reduce synthesized ferrihydrite isolated from a soda lake.</title>
        <authorList>
            <person name="Toshchakov S.V."/>
            <person name="Zavarzina D.G."/>
            <person name="Zhilina T.N."/>
            <person name="Kostrikina N.A."/>
            <person name="Kublanov I.V."/>
        </authorList>
    </citation>
    <scope>NUCLEOTIDE SEQUENCE [LARGE SCALE GENOMIC DNA]</scope>
    <source>
        <strain evidence="3 4">Z-1701</strain>
    </source>
</reference>
<evidence type="ECO:0000256" key="1">
    <source>
        <dbReference type="SAM" id="MobiDB-lite"/>
    </source>
</evidence>
<feature type="compositionally biased region" description="Basic and acidic residues" evidence="1">
    <location>
        <begin position="122"/>
        <end position="132"/>
    </location>
</feature>
<evidence type="ECO:0000313" key="3">
    <source>
        <dbReference type="EMBL" id="NBG88320.1"/>
    </source>
</evidence>
<protein>
    <recommendedName>
        <fullName evidence="2">Flagellar protein FlgJ N-terminal domain-containing protein</fullName>
    </recommendedName>
</protein>
<feature type="domain" description="Flagellar protein FlgJ N-terminal" evidence="2">
    <location>
        <begin position="53"/>
        <end position="101"/>
    </location>
</feature>
<name>A0AA44BEL3_9CLOT</name>
<dbReference type="AlphaFoldDB" id="A0AA44BEL3"/>
<dbReference type="RefSeq" id="WP_160720764.1">
    <property type="nucleotide sequence ID" value="NZ_SUMG01000007.1"/>
</dbReference>
<evidence type="ECO:0000313" key="4">
    <source>
        <dbReference type="Proteomes" id="UP000449710"/>
    </source>
</evidence>
<dbReference type="EMBL" id="SUMG01000007">
    <property type="protein sequence ID" value="NBG88320.1"/>
    <property type="molecule type" value="Genomic_DNA"/>
</dbReference>